<accession>A0A563W256</accession>
<dbReference type="Proteomes" id="UP000320055">
    <property type="component" value="Unassembled WGS sequence"/>
</dbReference>
<sequence>MPEINFNIQWPDGTQQSCYSPSLVVKKYFTPGEEYKLAEFVDLSRTALNIASDRVKAAYGFPCGKALGQLQQIEFKASEYQKLSDPKVRFLDFTDI</sequence>
<dbReference type="RefSeq" id="WP_144867208.1">
    <property type="nucleotide sequence ID" value="NZ_LR213822.1"/>
</dbReference>
<reference evidence="1 2" key="1">
    <citation type="submission" date="2019-01" db="EMBL/GenBank/DDBJ databases">
        <authorList>
            <person name="Brito A."/>
        </authorList>
    </citation>
    <scope>NUCLEOTIDE SEQUENCE [LARGE SCALE GENOMIC DNA]</scope>
    <source>
        <strain evidence="1">1</strain>
    </source>
</reference>
<keyword evidence="2" id="KW-1185">Reference proteome</keyword>
<name>A0A563W256_9CYAN</name>
<dbReference type="AlphaFoldDB" id="A0A563W256"/>
<dbReference type="EMBL" id="CAACVJ010000590">
    <property type="protein sequence ID" value="VEP17623.1"/>
    <property type="molecule type" value="Genomic_DNA"/>
</dbReference>
<evidence type="ECO:0008006" key="3">
    <source>
        <dbReference type="Google" id="ProtNLM"/>
    </source>
</evidence>
<dbReference type="NCBIfam" id="TIGR04042">
    <property type="entry name" value="MSMEG_0570_fam"/>
    <property type="match status" value="1"/>
</dbReference>
<organism evidence="1 2">
    <name type="scientific">Hyella patelloides LEGE 07179</name>
    <dbReference type="NCBI Taxonomy" id="945734"/>
    <lineage>
        <taxon>Bacteria</taxon>
        <taxon>Bacillati</taxon>
        <taxon>Cyanobacteriota</taxon>
        <taxon>Cyanophyceae</taxon>
        <taxon>Pleurocapsales</taxon>
        <taxon>Hyellaceae</taxon>
        <taxon>Hyella</taxon>
    </lineage>
</organism>
<dbReference type="OrthoDB" id="195104at2"/>
<evidence type="ECO:0000313" key="2">
    <source>
        <dbReference type="Proteomes" id="UP000320055"/>
    </source>
</evidence>
<evidence type="ECO:0000313" key="1">
    <source>
        <dbReference type="EMBL" id="VEP17623.1"/>
    </source>
</evidence>
<dbReference type="InterPro" id="IPR023846">
    <property type="entry name" value="CHP04042_MSMEG0570"/>
</dbReference>
<proteinExistence type="predicted"/>
<gene>
    <name evidence="1" type="ORF">H1P_630020</name>
</gene>
<protein>
    <recommendedName>
        <fullName evidence="3">MSMEG_0570 family protein</fullName>
    </recommendedName>
</protein>